<feature type="region of interest" description="Disordered" evidence="1">
    <location>
        <begin position="723"/>
        <end position="745"/>
    </location>
</feature>
<evidence type="ECO:0000313" key="5">
    <source>
        <dbReference type="Proteomes" id="UP000271974"/>
    </source>
</evidence>
<gene>
    <name evidence="4" type="ORF">EGW08_000014</name>
</gene>
<feature type="transmembrane region" description="Helical" evidence="2">
    <location>
        <begin position="772"/>
        <end position="795"/>
    </location>
</feature>
<keyword evidence="2" id="KW-1133">Transmembrane helix</keyword>
<reference evidence="4 5" key="1">
    <citation type="submission" date="2019-01" db="EMBL/GenBank/DDBJ databases">
        <title>A draft genome assembly of the solar-powered sea slug Elysia chlorotica.</title>
        <authorList>
            <person name="Cai H."/>
            <person name="Li Q."/>
            <person name="Fang X."/>
            <person name="Li J."/>
            <person name="Curtis N.E."/>
            <person name="Altenburger A."/>
            <person name="Shibata T."/>
            <person name="Feng M."/>
            <person name="Maeda T."/>
            <person name="Schwartz J.A."/>
            <person name="Shigenobu S."/>
            <person name="Lundholm N."/>
            <person name="Nishiyama T."/>
            <person name="Yang H."/>
            <person name="Hasebe M."/>
            <person name="Li S."/>
            <person name="Pierce S.K."/>
            <person name="Wang J."/>
        </authorList>
    </citation>
    <scope>NUCLEOTIDE SEQUENCE [LARGE SCALE GENOMIC DNA]</scope>
    <source>
        <strain evidence="4">EC2010</strain>
        <tissue evidence="4">Whole organism of an adult</tissue>
    </source>
</reference>
<sequence>MSMWARTDRCSQTSLVLFTIAAASLLGWSRAMPPWFPPPSVCESSHSPAPYKDGIAPPIPELPRQYSLRVEANILQKRWTTEVEEHYDSINQRASLAVSFNGSTVYSIFNFKSEERYDIYPNGTCFASRAGVDYFGFVKMAGPKGQRPAMATINQVFKFGTGFNQTYVGKDMVRGIPVDHWTSCRQWERWGAKFQLDFYFSDPDFISASGSEQIPVRIVLNGSADNVGSMHESVQGSHRFEHMYEFVSVRTGPPKDLDVFQVPPGVYCRGRRDTKPMPELPEQFEMNTEIIVPDSDIHPQQNYLRYDWPHRLLETGVRMAVPQGFSLGGAHGARPGRPQAGEAAAGPEPGRPTGGSMGSKTPNMSSDKDALRLMSISTIQDFKAGIVYVLDKMNMTCSAHRMPQDTFQLGMSHGANLFHPAIRQPSSTTGFTYQGRTSLRQMSVDTWAIEENGMTQELYFLAERDGSTMGPRTSTPAPHPSSGMPRATENQKPYPMLVGMYLRNSTASKDKSMASIFSEVFRPDAMQWTGLATTPSSAGAAQFMSGGPGGDQLSFGLMLERALERRLSHKLVHIYNYQPMHTESSNFQVSLCFPDDQVSQVMLVVRTNYDEDVLQSFAAFSNNLRQAIAKGAGVSLIQVSNLVPMPVAQLGANMTTVTFSLLGTPMPATRGQIGLDQAKRNLKAAIQGGIVFSVEYSAHSKWFIVDKDLVFIDYDTMRMDKPSAGRPGGVGGNPSPAGSSVNDKRVLPGALGAEGESQDGNSGGGGYSGGTLAGTAIAMLIVGAVSGLGAAYFLYRRRRPNDSSVPYQMTS</sequence>
<evidence type="ECO:0000259" key="3">
    <source>
        <dbReference type="Pfam" id="PF25898"/>
    </source>
</evidence>
<dbReference type="EMBL" id="RQTK01000001">
    <property type="protein sequence ID" value="RUS92161.1"/>
    <property type="molecule type" value="Genomic_DNA"/>
</dbReference>
<organism evidence="4 5">
    <name type="scientific">Elysia chlorotica</name>
    <name type="common">Eastern emerald elysia</name>
    <name type="synonym">Sea slug</name>
    <dbReference type="NCBI Taxonomy" id="188477"/>
    <lineage>
        <taxon>Eukaryota</taxon>
        <taxon>Metazoa</taxon>
        <taxon>Spiralia</taxon>
        <taxon>Lophotrochozoa</taxon>
        <taxon>Mollusca</taxon>
        <taxon>Gastropoda</taxon>
        <taxon>Heterobranchia</taxon>
        <taxon>Euthyneura</taxon>
        <taxon>Panpulmonata</taxon>
        <taxon>Sacoglossa</taxon>
        <taxon>Placobranchoidea</taxon>
        <taxon>Plakobranchidae</taxon>
        <taxon>Elysia</taxon>
    </lineage>
</organism>
<keyword evidence="2" id="KW-0812">Transmembrane</keyword>
<dbReference type="STRING" id="188477.A0A3S5K2K7"/>
<feature type="compositionally biased region" description="Low complexity" evidence="1">
    <location>
        <begin position="332"/>
        <end position="348"/>
    </location>
</feature>
<proteinExistence type="predicted"/>
<keyword evidence="2" id="KW-0472">Membrane</keyword>
<name>A0A3S5K2K7_ELYCH</name>
<dbReference type="Proteomes" id="UP000271974">
    <property type="component" value="Unassembled WGS sequence"/>
</dbReference>
<feature type="region of interest" description="Disordered" evidence="1">
    <location>
        <begin position="326"/>
        <end position="366"/>
    </location>
</feature>
<evidence type="ECO:0000256" key="1">
    <source>
        <dbReference type="SAM" id="MobiDB-lite"/>
    </source>
</evidence>
<accession>A0A3S5K2K7</accession>
<comment type="caution">
    <text evidence="4">The sequence shown here is derived from an EMBL/GenBank/DDBJ whole genome shotgun (WGS) entry which is preliminary data.</text>
</comment>
<dbReference type="InterPro" id="IPR058831">
    <property type="entry name" value="LolA-like_dom_2nd"/>
</dbReference>
<evidence type="ECO:0000256" key="2">
    <source>
        <dbReference type="SAM" id="Phobius"/>
    </source>
</evidence>
<feature type="region of interest" description="Disordered" evidence="1">
    <location>
        <begin position="466"/>
        <end position="490"/>
    </location>
</feature>
<feature type="domain" description="LolA-like" evidence="3">
    <location>
        <begin position="57"/>
        <end position="248"/>
    </location>
</feature>
<keyword evidence="5" id="KW-1185">Reference proteome</keyword>
<dbReference type="Pfam" id="PF25898">
    <property type="entry name" value="LolA_2nd_metazoa"/>
    <property type="match status" value="3"/>
</dbReference>
<dbReference type="AlphaFoldDB" id="A0A3S5K2K7"/>
<dbReference type="PANTHER" id="PTHR36902:SF1">
    <property type="entry name" value="ENRICHED IN SURFACE-LABELED PROTEOME PROTEIN 9"/>
    <property type="match status" value="1"/>
</dbReference>
<evidence type="ECO:0000313" key="4">
    <source>
        <dbReference type="EMBL" id="RUS92161.1"/>
    </source>
</evidence>
<protein>
    <recommendedName>
        <fullName evidence="3">LolA-like domain-containing protein</fullName>
    </recommendedName>
</protein>
<dbReference type="PANTHER" id="PTHR36902">
    <property type="entry name" value="ENRICHED IN SURFACE-LABELED PROTEOME PROTEIN 9"/>
    <property type="match status" value="1"/>
</dbReference>
<feature type="domain" description="LolA-like" evidence="3">
    <location>
        <begin position="363"/>
        <end position="489"/>
    </location>
</feature>
<feature type="domain" description="LolA-like" evidence="3">
    <location>
        <begin position="263"/>
        <end position="303"/>
    </location>
</feature>
<dbReference type="OrthoDB" id="5983572at2759"/>